<feature type="transmembrane region" description="Helical" evidence="7">
    <location>
        <begin position="69"/>
        <end position="88"/>
    </location>
</feature>
<dbReference type="GO" id="GO:0022857">
    <property type="term" value="F:transmembrane transporter activity"/>
    <property type="evidence" value="ECO:0007669"/>
    <property type="project" value="InterPro"/>
</dbReference>
<proteinExistence type="predicted"/>
<feature type="transmembrane region" description="Helical" evidence="7">
    <location>
        <begin position="380"/>
        <end position="400"/>
    </location>
</feature>
<dbReference type="CDD" id="cd17504">
    <property type="entry name" value="MFS_MMR_MDR_like"/>
    <property type="match status" value="1"/>
</dbReference>
<dbReference type="Gene3D" id="1.20.1720.10">
    <property type="entry name" value="Multidrug resistance protein D"/>
    <property type="match status" value="1"/>
</dbReference>
<dbReference type="Pfam" id="PF07690">
    <property type="entry name" value="MFS_1"/>
    <property type="match status" value="1"/>
</dbReference>
<feature type="transmembrane region" description="Helical" evidence="7">
    <location>
        <begin position="455"/>
        <end position="475"/>
    </location>
</feature>
<feature type="transmembrane region" description="Helical" evidence="7">
    <location>
        <begin position="287"/>
        <end position="306"/>
    </location>
</feature>
<evidence type="ECO:0000259" key="8">
    <source>
        <dbReference type="PROSITE" id="PS50850"/>
    </source>
</evidence>
<keyword evidence="2" id="KW-0813">Transport</keyword>
<evidence type="ECO:0000313" key="9">
    <source>
        <dbReference type="EMBL" id="AWK70678.1"/>
    </source>
</evidence>
<sequence length="490" mass="50411">MTISLPRPLSSMPRASSARAAAEPQSLPVGSRFLLPILAFAGVFQAVLQTVMVPLLPSMPAFTGAGTTSVSWLITATLLVGAVVTPIFGRLADMYGKKRMLMAAFVIMTLGAVLCAVTSDIGLLIFARGLQGVGGAVIPIGISILRDELPPEKVHRAIAMMSSTLGIGTALGLPFAAAIAEYSHWHVLFWVIAAIGLAVTTAAALFIRESAVRSGGRFDGVGAVGLTAALVSLLVPITQGSSWGWSSPAVLGMFASSVFLFALWGYQQLRNRNPLIDLRVSARRSVLLPHGTALLVGFAFYGNALITTQLLQAPRSGAGYGLTILQAAVCQLPTSLSMIVFAQVGASVTARFGSKVTILAGAVCLVAGYSLHAVPGKELWLVITALGVAAIGTALVYSTLPMLIVRAAPATQMAAANGVNVLLRTMGTTMCSAVVASVLAAGVVGGTATSGSFSLAYGVCAVLAVLVFAVSLALPGHVRSQKNVMEPLVT</sequence>
<evidence type="ECO:0000256" key="1">
    <source>
        <dbReference type="ARBA" id="ARBA00004651"/>
    </source>
</evidence>
<keyword evidence="6 7" id="KW-0472">Membrane</keyword>
<feature type="domain" description="Major facilitator superfamily (MFS) profile" evidence="8">
    <location>
        <begin position="34"/>
        <end position="479"/>
    </location>
</feature>
<gene>
    <name evidence="9" type="ORF">CBI38_02945</name>
</gene>
<organism evidence="9 10">
    <name type="scientific">Rhodococcus oxybenzonivorans</name>
    <dbReference type="NCBI Taxonomy" id="1990687"/>
    <lineage>
        <taxon>Bacteria</taxon>
        <taxon>Bacillati</taxon>
        <taxon>Actinomycetota</taxon>
        <taxon>Actinomycetes</taxon>
        <taxon>Mycobacteriales</taxon>
        <taxon>Nocardiaceae</taxon>
        <taxon>Rhodococcus</taxon>
    </lineage>
</organism>
<keyword evidence="5 7" id="KW-1133">Transmembrane helix</keyword>
<keyword evidence="4 7" id="KW-0812">Transmembrane</keyword>
<dbReference type="PANTHER" id="PTHR42718:SF46">
    <property type="entry name" value="BLR6921 PROTEIN"/>
    <property type="match status" value="1"/>
</dbReference>
<dbReference type="OrthoDB" id="4484751at2"/>
<dbReference type="EMBL" id="CP021354">
    <property type="protein sequence ID" value="AWK70678.1"/>
    <property type="molecule type" value="Genomic_DNA"/>
</dbReference>
<dbReference type="InterPro" id="IPR011701">
    <property type="entry name" value="MFS"/>
</dbReference>
<comment type="subcellular location">
    <subcellularLocation>
        <location evidence="1">Cell membrane</location>
        <topology evidence="1">Multi-pass membrane protein</topology>
    </subcellularLocation>
</comment>
<evidence type="ECO:0000256" key="4">
    <source>
        <dbReference type="ARBA" id="ARBA00022692"/>
    </source>
</evidence>
<feature type="transmembrane region" description="Helical" evidence="7">
    <location>
        <begin position="125"/>
        <end position="145"/>
    </location>
</feature>
<name>A0A2S2BQ37_9NOCA</name>
<feature type="transmembrane region" description="Helical" evidence="7">
    <location>
        <begin position="243"/>
        <end position="266"/>
    </location>
</feature>
<evidence type="ECO:0000256" key="2">
    <source>
        <dbReference type="ARBA" id="ARBA00022448"/>
    </source>
</evidence>
<feature type="transmembrane region" description="Helical" evidence="7">
    <location>
        <begin position="421"/>
        <end position="443"/>
    </location>
</feature>
<evidence type="ECO:0000256" key="7">
    <source>
        <dbReference type="SAM" id="Phobius"/>
    </source>
</evidence>
<dbReference type="InterPro" id="IPR036259">
    <property type="entry name" value="MFS_trans_sf"/>
</dbReference>
<dbReference type="InterPro" id="IPR020846">
    <property type="entry name" value="MFS_dom"/>
</dbReference>
<keyword evidence="3" id="KW-1003">Cell membrane</keyword>
<evidence type="ECO:0000313" key="10">
    <source>
        <dbReference type="Proteomes" id="UP000245711"/>
    </source>
</evidence>
<dbReference type="PROSITE" id="PS50850">
    <property type="entry name" value="MFS"/>
    <property type="match status" value="1"/>
</dbReference>
<dbReference type="Gene3D" id="1.20.1250.20">
    <property type="entry name" value="MFS general substrate transporter like domains"/>
    <property type="match status" value="1"/>
</dbReference>
<dbReference type="SUPFAM" id="SSF103473">
    <property type="entry name" value="MFS general substrate transporter"/>
    <property type="match status" value="1"/>
</dbReference>
<feature type="transmembrane region" description="Helical" evidence="7">
    <location>
        <begin position="157"/>
        <end position="179"/>
    </location>
</feature>
<feature type="transmembrane region" description="Helical" evidence="7">
    <location>
        <begin position="356"/>
        <end position="374"/>
    </location>
</feature>
<keyword evidence="10" id="KW-1185">Reference proteome</keyword>
<evidence type="ECO:0000256" key="3">
    <source>
        <dbReference type="ARBA" id="ARBA00022475"/>
    </source>
</evidence>
<dbReference type="AlphaFoldDB" id="A0A2S2BQ37"/>
<dbReference type="RefSeq" id="WP_109326265.1">
    <property type="nucleotide sequence ID" value="NZ_CP021354.1"/>
</dbReference>
<dbReference type="GO" id="GO:0005886">
    <property type="term" value="C:plasma membrane"/>
    <property type="evidence" value="ECO:0007669"/>
    <property type="project" value="UniProtKB-SubCell"/>
</dbReference>
<feature type="transmembrane region" description="Helical" evidence="7">
    <location>
        <begin position="185"/>
        <end position="206"/>
    </location>
</feature>
<accession>A0A2S2BQ37</accession>
<protein>
    <submittedName>
        <fullName evidence="9">MFS transporter</fullName>
    </submittedName>
</protein>
<dbReference type="KEGG" id="roz:CBI38_02945"/>
<feature type="transmembrane region" description="Helical" evidence="7">
    <location>
        <begin position="33"/>
        <end position="57"/>
    </location>
</feature>
<evidence type="ECO:0000256" key="6">
    <source>
        <dbReference type="ARBA" id="ARBA00023136"/>
    </source>
</evidence>
<feature type="transmembrane region" description="Helical" evidence="7">
    <location>
        <begin position="218"/>
        <end position="237"/>
    </location>
</feature>
<feature type="transmembrane region" description="Helical" evidence="7">
    <location>
        <begin position="318"/>
        <end position="344"/>
    </location>
</feature>
<dbReference type="PANTHER" id="PTHR42718">
    <property type="entry name" value="MAJOR FACILITATOR SUPERFAMILY MULTIDRUG TRANSPORTER MFSC"/>
    <property type="match status" value="1"/>
</dbReference>
<feature type="transmembrane region" description="Helical" evidence="7">
    <location>
        <begin position="100"/>
        <end position="119"/>
    </location>
</feature>
<reference evidence="9 10" key="1">
    <citation type="submission" date="2017-05" db="EMBL/GenBank/DDBJ databases">
        <title>Isolation of Rhodococcus sp. S2-17 biodegrading of BP-3.</title>
        <authorList>
            <person name="Lee Y."/>
            <person name="Kim K.H."/>
            <person name="Chun B.H."/>
            <person name="Jung H.S."/>
            <person name="Jeon C.O."/>
        </authorList>
    </citation>
    <scope>NUCLEOTIDE SEQUENCE [LARGE SCALE GENOMIC DNA]</scope>
    <source>
        <strain evidence="9 10">S2-17</strain>
    </source>
</reference>
<dbReference type="Proteomes" id="UP000245711">
    <property type="component" value="Chromosome"/>
</dbReference>
<evidence type="ECO:0000256" key="5">
    <source>
        <dbReference type="ARBA" id="ARBA00022989"/>
    </source>
</evidence>